<evidence type="ECO:0000313" key="3">
    <source>
        <dbReference type="EMBL" id="MBE1612113.1"/>
    </source>
</evidence>
<keyword evidence="4" id="KW-1185">Reference proteome</keyword>
<dbReference type="AlphaFoldDB" id="A0A927N6Y2"/>
<feature type="compositionally biased region" description="Basic residues" evidence="1">
    <location>
        <begin position="327"/>
        <end position="341"/>
    </location>
</feature>
<feature type="region of interest" description="Disordered" evidence="1">
    <location>
        <begin position="317"/>
        <end position="342"/>
    </location>
</feature>
<accession>A0A927N6Y2</accession>
<evidence type="ECO:0000259" key="2">
    <source>
        <dbReference type="Pfam" id="PF07929"/>
    </source>
</evidence>
<sequence>MSHAGRGREGKKKQKEDRRADLAVARGAPEACDCPVCSGAGVDPAQVLDALLDGAAGLTDSEDALDAEVAGAALVAMMTVTGDELVPVFVEGLIPQLEATAGGHALALLRAMGSVAAGVQEQVAAAASEAASRLAAAGIPKPRWDDELAEPVQLGDCMRLYDSQETMSVLVASFRRAGRGHGFMVIVDEQDCGAAEDILFLDADQLSEALDDLRTDGLGDGLDIRTQTLSPAGLRWYVEEALHARAVHNDEEPDEAAAAMSDEDEGPPYPVLAQLVRARLTVLPQARRPEGARVHTHAGPSTMLEALASTMAGADGGRRGGFDGPRFRRPAPGKLHAKRKTRDGPAPIYQVKVGLQGAKPPIWRRLLLPADASLALVHDVIQVAFGWDDSHMHVFETPFGDFGRADRELGHRAEKPVTLEQVAAQAGAKIRYTYDFGDNWVHEIVVEKLVDRDPALRYPSCTGGRRAAPPEDSGGIWGYEELVEALADPDHPEHELQLEWLELDDASQFAPAAFDRDVVDRALARLAAPRRQPTGGSRSR</sequence>
<protein>
    <recommendedName>
        <fullName evidence="2">Plasmid pRiA4b Orf3-like domain-containing protein</fullName>
    </recommendedName>
</protein>
<dbReference type="InterPro" id="IPR012912">
    <property type="entry name" value="Plasmid_pRiA4b_Orf3-like"/>
</dbReference>
<reference evidence="3" key="1">
    <citation type="submission" date="2020-10" db="EMBL/GenBank/DDBJ databases">
        <title>Sequencing the genomes of 1000 actinobacteria strains.</title>
        <authorList>
            <person name="Klenk H.-P."/>
        </authorList>
    </citation>
    <scope>NUCLEOTIDE SEQUENCE</scope>
    <source>
        <strain evidence="3">DSM 45354</strain>
    </source>
</reference>
<feature type="region of interest" description="Disordered" evidence="1">
    <location>
        <begin position="1"/>
        <end position="21"/>
    </location>
</feature>
<dbReference type="PANTHER" id="PTHR41878">
    <property type="entry name" value="LEXA REPRESSOR-RELATED"/>
    <property type="match status" value="1"/>
</dbReference>
<dbReference type="Pfam" id="PF07929">
    <property type="entry name" value="PRiA4_ORF3"/>
    <property type="match status" value="1"/>
</dbReference>
<name>A0A927N6Y2_9ACTN</name>
<comment type="caution">
    <text evidence="3">The sequence shown here is derived from an EMBL/GenBank/DDBJ whole genome shotgun (WGS) entry which is preliminary data.</text>
</comment>
<dbReference type="RefSeq" id="WP_192755219.1">
    <property type="nucleotide sequence ID" value="NZ_BAABJL010000222.1"/>
</dbReference>
<dbReference type="InterPro" id="IPR024047">
    <property type="entry name" value="MM3350-like_sf"/>
</dbReference>
<dbReference type="EMBL" id="JADBEM010000001">
    <property type="protein sequence ID" value="MBE1612113.1"/>
    <property type="molecule type" value="Genomic_DNA"/>
</dbReference>
<evidence type="ECO:0000256" key="1">
    <source>
        <dbReference type="SAM" id="MobiDB-lite"/>
    </source>
</evidence>
<proteinExistence type="predicted"/>
<organism evidence="3 4">
    <name type="scientific">Actinopolymorpha pittospori</name>
    <dbReference type="NCBI Taxonomy" id="648752"/>
    <lineage>
        <taxon>Bacteria</taxon>
        <taxon>Bacillati</taxon>
        <taxon>Actinomycetota</taxon>
        <taxon>Actinomycetes</taxon>
        <taxon>Propionibacteriales</taxon>
        <taxon>Actinopolymorphaceae</taxon>
        <taxon>Actinopolymorpha</taxon>
    </lineage>
</organism>
<dbReference type="PANTHER" id="PTHR41878:SF1">
    <property type="entry name" value="TNPR PROTEIN"/>
    <property type="match status" value="1"/>
</dbReference>
<evidence type="ECO:0000313" key="4">
    <source>
        <dbReference type="Proteomes" id="UP000638648"/>
    </source>
</evidence>
<dbReference type="Proteomes" id="UP000638648">
    <property type="component" value="Unassembled WGS sequence"/>
</dbReference>
<feature type="domain" description="Plasmid pRiA4b Orf3-like" evidence="2">
    <location>
        <begin position="348"/>
        <end position="517"/>
    </location>
</feature>
<dbReference type="SUPFAM" id="SSF159941">
    <property type="entry name" value="MM3350-like"/>
    <property type="match status" value="1"/>
</dbReference>
<gene>
    <name evidence="3" type="ORF">HEB94_008961</name>
</gene>
<dbReference type="Gene3D" id="3.10.290.30">
    <property type="entry name" value="MM3350-like"/>
    <property type="match status" value="1"/>
</dbReference>